<comment type="caution">
    <text evidence="6">The sequence shown here is derived from an EMBL/GenBank/DDBJ whole genome shotgun (WGS) entry which is preliminary data.</text>
</comment>
<dbReference type="PANTHER" id="PTHR46743:SF2">
    <property type="entry name" value="TEICHOIC ACIDS EXPORT ATP-BINDING PROTEIN TAGH"/>
    <property type="match status" value="1"/>
</dbReference>
<dbReference type="CDD" id="cd03220">
    <property type="entry name" value="ABC_KpsT_Wzt"/>
    <property type="match status" value="1"/>
</dbReference>
<comment type="similarity">
    <text evidence="1">Belongs to the ABC transporter superfamily.</text>
</comment>
<evidence type="ECO:0000256" key="3">
    <source>
        <dbReference type="ARBA" id="ARBA00022741"/>
    </source>
</evidence>
<evidence type="ECO:0000256" key="1">
    <source>
        <dbReference type="ARBA" id="ARBA00005417"/>
    </source>
</evidence>
<dbReference type="PROSITE" id="PS50893">
    <property type="entry name" value="ABC_TRANSPORTER_2"/>
    <property type="match status" value="1"/>
</dbReference>
<evidence type="ECO:0000256" key="4">
    <source>
        <dbReference type="ARBA" id="ARBA00022840"/>
    </source>
</evidence>
<keyword evidence="2" id="KW-0813">Transport</keyword>
<keyword evidence="6" id="KW-0378">Hydrolase</keyword>
<name>A0ABM9USJ8_SARVE</name>
<organism evidence="6 7">
    <name type="scientific">Sarcina ventriculi</name>
    <name type="common">Clostridium ventriculi</name>
    <dbReference type="NCBI Taxonomy" id="1267"/>
    <lineage>
        <taxon>Bacteria</taxon>
        <taxon>Bacillati</taxon>
        <taxon>Bacillota</taxon>
        <taxon>Clostridia</taxon>
        <taxon>Eubacteriales</taxon>
        <taxon>Clostridiaceae</taxon>
        <taxon>Sarcina</taxon>
    </lineage>
</organism>
<keyword evidence="7" id="KW-1185">Reference proteome</keyword>
<sequence>MSYAIRVKNISKKYKIYNSEKNRLGQIINPFNKNTQKEFIALNNISFDVNEGEILGIIGSNGSGKSTLLKILTGVCFKTSGELFIKGKVASILELGTGFNNELTGIENIYLNASIMGIGKEEINKIKDDIINFADIGEFINYPIKTYSSGMYARLAFAVAIHVNPDILIVDEILSVGDIEFQNKCMDKFKEFKSLGKTIIYVSHGLDAVQNYCEKAIWLEKGEIKEIGSAIEVVEKYYKNILELDNGAESKNCFVKLSDVLICEKKNVYQYNDSITFNIKYEVLDEDISTPGITVEMKRAYTKPCEFRHMDQFICSINSNVDDFLIPWNLGENNIKLTFKNLMLKGGVYYINIIFSESQNLISLESIENAMSFTINSERKSSGFVFLKEEWRV</sequence>
<dbReference type="EMBL" id="CYZR01000011">
    <property type="protein sequence ID" value="CUO22333.1"/>
    <property type="molecule type" value="Genomic_DNA"/>
</dbReference>
<dbReference type="InterPro" id="IPR003593">
    <property type="entry name" value="AAA+_ATPase"/>
</dbReference>
<evidence type="ECO:0000256" key="2">
    <source>
        <dbReference type="ARBA" id="ARBA00022448"/>
    </source>
</evidence>
<evidence type="ECO:0000313" key="7">
    <source>
        <dbReference type="Proteomes" id="UP000095488"/>
    </source>
</evidence>
<dbReference type="InterPro" id="IPR003439">
    <property type="entry name" value="ABC_transporter-like_ATP-bd"/>
</dbReference>
<dbReference type="InterPro" id="IPR015860">
    <property type="entry name" value="ABC_transpr_TagH-like"/>
</dbReference>
<accession>A0ABM9USJ8</accession>
<dbReference type="Gene3D" id="3.40.50.300">
    <property type="entry name" value="P-loop containing nucleotide triphosphate hydrolases"/>
    <property type="match status" value="1"/>
</dbReference>
<feature type="domain" description="ABC transporter" evidence="5">
    <location>
        <begin position="5"/>
        <end position="246"/>
    </location>
</feature>
<dbReference type="Proteomes" id="UP000095488">
    <property type="component" value="Unassembled WGS sequence"/>
</dbReference>
<keyword evidence="4 6" id="KW-0067">ATP-binding</keyword>
<dbReference type="SUPFAM" id="SSF52540">
    <property type="entry name" value="P-loop containing nucleoside triphosphate hydrolases"/>
    <property type="match status" value="1"/>
</dbReference>
<protein>
    <submittedName>
        <fullName evidence="6">Teichoic acids export ATP-binding protein TagH</fullName>
        <ecNumber evidence="6">3.6.3.40</ecNumber>
    </submittedName>
</protein>
<dbReference type="GO" id="GO:0005524">
    <property type="term" value="F:ATP binding"/>
    <property type="evidence" value="ECO:0007669"/>
    <property type="project" value="UniProtKB-KW"/>
</dbReference>
<dbReference type="PANTHER" id="PTHR46743">
    <property type="entry name" value="TEICHOIC ACIDS EXPORT ATP-BINDING PROTEIN TAGH"/>
    <property type="match status" value="1"/>
</dbReference>
<proteinExistence type="inferred from homology"/>
<dbReference type="InterPro" id="IPR029439">
    <property type="entry name" value="Wzt_C"/>
</dbReference>
<reference evidence="6 7" key="1">
    <citation type="submission" date="2015-09" db="EMBL/GenBank/DDBJ databases">
        <authorList>
            <consortium name="Pathogen Informatics"/>
        </authorList>
    </citation>
    <scope>NUCLEOTIDE SEQUENCE [LARGE SCALE GENOMIC DNA]</scope>
    <source>
        <strain evidence="6 7">2789STDY5834858</strain>
    </source>
</reference>
<dbReference type="InterPro" id="IPR050683">
    <property type="entry name" value="Bact_Polysacc_Export_ATP-bd"/>
</dbReference>
<evidence type="ECO:0000313" key="6">
    <source>
        <dbReference type="EMBL" id="CUO22333.1"/>
    </source>
</evidence>
<gene>
    <name evidence="6" type="primary">tagH_2</name>
    <name evidence="6" type="ORF">ERS852473_02236</name>
</gene>
<dbReference type="EC" id="3.6.3.40" evidence="6"/>
<dbReference type="SMART" id="SM00382">
    <property type="entry name" value="AAA"/>
    <property type="match status" value="1"/>
</dbReference>
<dbReference type="InterPro" id="IPR027417">
    <property type="entry name" value="P-loop_NTPase"/>
</dbReference>
<dbReference type="Gene3D" id="2.70.50.60">
    <property type="entry name" value="abc- transporter (atp binding component) like domain"/>
    <property type="match status" value="1"/>
</dbReference>
<keyword evidence="3" id="KW-0547">Nucleotide-binding</keyword>
<dbReference type="RefSeq" id="WP_055260215.1">
    <property type="nucleotide sequence ID" value="NZ_BCMV01000082.1"/>
</dbReference>
<dbReference type="Pfam" id="PF00005">
    <property type="entry name" value="ABC_tran"/>
    <property type="match status" value="1"/>
</dbReference>
<evidence type="ECO:0000259" key="5">
    <source>
        <dbReference type="PROSITE" id="PS50893"/>
    </source>
</evidence>
<dbReference type="GO" id="GO:0016787">
    <property type="term" value="F:hydrolase activity"/>
    <property type="evidence" value="ECO:0007669"/>
    <property type="project" value="UniProtKB-KW"/>
</dbReference>
<dbReference type="CDD" id="cd10147">
    <property type="entry name" value="Wzt_C-like"/>
    <property type="match status" value="1"/>
</dbReference>